<dbReference type="InterPro" id="IPR011044">
    <property type="entry name" value="Quino_amine_DH_bsu"/>
</dbReference>
<dbReference type="Pfam" id="PF07433">
    <property type="entry name" value="DUF1513"/>
    <property type="match status" value="1"/>
</dbReference>
<dbReference type="RefSeq" id="WP_094814820.1">
    <property type="nucleotide sequence ID" value="NZ_NEVU01000003.1"/>
</dbReference>
<dbReference type="AlphaFoldDB" id="A0A261VAW0"/>
<organism evidence="1 2">
    <name type="scientific">Bordetella genomosp. 12</name>
    <dbReference type="NCBI Taxonomy" id="463035"/>
    <lineage>
        <taxon>Bacteria</taxon>
        <taxon>Pseudomonadati</taxon>
        <taxon>Pseudomonadota</taxon>
        <taxon>Betaproteobacteria</taxon>
        <taxon>Burkholderiales</taxon>
        <taxon>Alcaligenaceae</taxon>
        <taxon>Bordetella</taxon>
    </lineage>
</organism>
<evidence type="ECO:0000313" key="2">
    <source>
        <dbReference type="Proteomes" id="UP000216429"/>
    </source>
</evidence>
<evidence type="ECO:0000313" key="1">
    <source>
        <dbReference type="EMBL" id="OZI71288.1"/>
    </source>
</evidence>
<dbReference type="SUPFAM" id="SSF50969">
    <property type="entry name" value="YVTN repeat-like/Quinoprotein amine dehydrogenase"/>
    <property type="match status" value="1"/>
</dbReference>
<accession>A0A261VAW0</accession>
<keyword evidence="2" id="KW-1185">Reference proteome</keyword>
<dbReference type="OrthoDB" id="5624218at2"/>
<protein>
    <submittedName>
        <fullName evidence="1">Tat pathway signal protein</fullName>
    </submittedName>
</protein>
<sequence>MAIDRREFLALGASALLLPGRVLGAPAEEALYVTARLRAGRHEVVVLDERGRDRLALAMPDRGHSFAIDGERATVFGRQPGFFALSFDLRGRQPAQVIEAAEGRHFFGHGVYLPGGRLMLATENDYEGGQGVIGIYDVSAAPRRVGEFSSGGIGPHEVILMPDGKTLCVANGGILTHPDYGKLELNLDTMRPSLAYLDAASGELLEKVELDARWHKLSIRHLALAGDGSVWFGCQHMGPAHERPALVGRHRRGHAPECFAGDPERLRGMRNYVGSVAADASGRIIATSSPVGGQVLYWDAASGRQLGATDLPDGCGVAPAPKSDFLVSSGLGAMVQTGPQGQTATLMAPGREQSWDNHFRRAPRLG</sequence>
<proteinExistence type="predicted"/>
<dbReference type="Proteomes" id="UP000216429">
    <property type="component" value="Unassembled WGS sequence"/>
</dbReference>
<dbReference type="EMBL" id="NEVU01000003">
    <property type="protein sequence ID" value="OZI71288.1"/>
    <property type="molecule type" value="Genomic_DNA"/>
</dbReference>
<comment type="caution">
    <text evidence="1">The sequence shown here is derived from an EMBL/GenBank/DDBJ whole genome shotgun (WGS) entry which is preliminary data.</text>
</comment>
<dbReference type="PIRSF" id="PIRSF028101">
    <property type="entry name" value="UCP028101"/>
    <property type="match status" value="1"/>
</dbReference>
<gene>
    <name evidence="1" type="ORF">CAL22_15685</name>
</gene>
<dbReference type="InterPro" id="IPR008311">
    <property type="entry name" value="UCP028101"/>
</dbReference>
<name>A0A261VAW0_9BORD</name>
<reference evidence="2" key="1">
    <citation type="submission" date="2017-05" db="EMBL/GenBank/DDBJ databases">
        <title>Complete and WGS of Bordetella genogroups.</title>
        <authorList>
            <person name="Spilker T."/>
            <person name="Lipuma J."/>
        </authorList>
    </citation>
    <scope>NUCLEOTIDE SEQUENCE [LARGE SCALE GENOMIC DNA]</scope>
    <source>
        <strain evidence="2">AU6712</strain>
    </source>
</reference>